<dbReference type="EMBL" id="JAGKQH010000012">
    <property type="protein sequence ID" value="KAG6585222.1"/>
    <property type="molecule type" value="Genomic_DNA"/>
</dbReference>
<name>A0AAV6MPM0_9ROSI</name>
<evidence type="ECO:0000313" key="1">
    <source>
        <dbReference type="EMBL" id="KAG6585222.1"/>
    </source>
</evidence>
<organism evidence="1 2">
    <name type="scientific">Cucurbita argyrosperma subsp. sororia</name>
    <dbReference type="NCBI Taxonomy" id="37648"/>
    <lineage>
        <taxon>Eukaryota</taxon>
        <taxon>Viridiplantae</taxon>
        <taxon>Streptophyta</taxon>
        <taxon>Embryophyta</taxon>
        <taxon>Tracheophyta</taxon>
        <taxon>Spermatophyta</taxon>
        <taxon>Magnoliopsida</taxon>
        <taxon>eudicotyledons</taxon>
        <taxon>Gunneridae</taxon>
        <taxon>Pentapetalae</taxon>
        <taxon>rosids</taxon>
        <taxon>fabids</taxon>
        <taxon>Cucurbitales</taxon>
        <taxon>Cucurbitaceae</taxon>
        <taxon>Cucurbiteae</taxon>
        <taxon>Cucurbita</taxon>
    </lineage>
</organism>
<sequence>MKTDRLSRGLCWPAKEIIDSTGSFRKRFTNDSASAILILRRRILRLRWKRKRIEEKITHQSMPLDDDSDVFKLHDLPFLLSGDICRFFSKKLEEDLGGA</sequence>
<dbReference type="Proteomes" id="UP000685013">
    <property type="component" value="Chromosome 12"/>
</dbReference>
<evidence type="ECO:0000313" key="2">
    <source>
        <dbReference type="Proteomes" id="UP000685013"/>
    </source>
</evidence>
<feature type="non-terminal residue" evidence="1">
    <location>
        <position position="1"/>
    </location>
</feature>
<keyword evidence="2" id="KW-1185">Reference proteome</keyword>
<proteinExistence type="predicted"/>
<protein>
    <submittedName>
        <fullName evidence="1">Uncharacterized protein</fullName>
    </submittedName>
</protein>
<gene>
    <name evidence="1" type="ORF">SDJN03_17955</name>
</gene>
<dbReference type="AlphaFoldDB" id="A0AAV6MPM0"/>
<reference evidence="1 2" key="1">
    <citation type="journal article" date="2021" name="Hortic Res">
        <title>The domestication of Cucurbita argyrosperma as revealed by the genome of its wild relative.</title>
        <authorList>
            <person name="Barrera-Redondo J."/>
            <person name="Sanchez-de la Vega G."/>
            <person name="Aguirre-Liguori J.A."/>
            <person name="Castellanos-Morales G."/>
            <person name="Gutierrez-Guerrero Y.T."/>
            <person name="Aguirre-Dugua X."/>
            <person name="Aguirre-Planter E."/>
            <person name="Tenaillon M.I."/>
            <person name="Lira-Saade R."/>
            <person name="Eguiarte L.E."/>
        </authorList>
    </citation>
    <scope>NUCLEOTIDE SEQUENCE [LARGE SCALE GENOMIC DNA]</scope>
    <source>
        <strain evidence="1">JBR-2021</strain>
    </source>
</reference>
<comment type="caution">
    <text evidence="1">The sequence shown here is derived from an EMBL/GenBank/DDBJ whole genome shotgun (WGS) entry which is preliminary data.</text>
</comment>
<accession>A0AAV6MPM0</accession>